<evidence type="ECO:0000256" key="2">
    <source>
        <dbReference type="ARBA" id="ARBA00022801"/>
    </source>
</evidence>
<feature type="binding site" evidence="5">
    <location>
        <begin position="218"/>
        <end position="225"/>
    </location>
    <ligand>
        <name>ATP</name>
        <dbReference type="ChEBI" id="CHEBI:30616"/>
    </ligand>
</feature>
<dbReference type="NCBIfam" id="NF041464">
    <property type="entry name" value="HelD_BACSU"/>
    <property type="match status" value="1"/>
</dbReference>
<dbReference type="InterPro" id="IPR048228">
    <property type="entry name" value="HelD_bacillota"/>
</dbReference>
<dbReference type="InterPro" id="IPR014016">
    <property type="entry name" value="UvrD-like_ATP-bd"/>
</dbReference>
<proteinExistence type="predicted"/>
<dbReference type="PANTHER" id="PTHR11070">
    <property type="entry name" value="UVRD / RECB / PCRA DNA HELICASE FAMILY MEMBER"/>
    <property type="match status" value="1"/>
</dbReference>
<dbReference type="SUPFAM" id="SSF52540">
    <property type="entry name" value="P-loop containing nucleoside triphosphate hydrolases"/>
    <property type="match status" value="1"/>
</dbReference>
<keyword evidence="6" id="KW-0175">Coiled coil</keyword>
<comment type="caution">
    <text evidence="8">The sequence shown here is derived from an EMBL/GenBank/DDBJ whole genome shotgun (WGS) entry which is preliminary data.</text>
</comment>
<keyword evidence="4 5" id="KW-0067">ATP-binding</keyword>
<feature type="domain" description="UvrD-like helicase ATP-binding" evidence="7">
    <location>
        <begin position="197"/>
        <end position="586"/>
    </location>
</feature>
<dbReference type="Pfam" id="PF13245">
    <property type="entry name" value="AAA_19"/>
    <property type="match status" value="1"/>
</dbReference>
<dbReference type="RefSeq" id="WP_254759400.1">
    <property type="nucleotide sequence ID" value="NZ_JANCLT010000006.1"/>
</dbReference>
<evidence type="ECO:0000256" key="1">
    <source>
        <dbReference type="ARBA" id="ARBA00022741"/>
    </source>
</evidence>
<name>A0AA42BTH2_9BACI</name>
<dbReference type="Gene3D" id="3.40.50.300">
    <property type="entry name" value="P-loop containing nucleotide triphosphate hydrolases"/>
    <property type="match status" value="3"/>
</dbReference>
<dbReference type="InterPro" id="IPR027417">
    <property type="entry name" value="P-loop_NTPase"/>
</dbReference>
<dbReference type="Proteomes" id="UP001156102">
    <property type="component" value="Unassembled WGS sequence"/>
</dbReference>
<gene>
    <name evidence="8" type="ORF">NK662_13160</name>
</gene>
<evidence type="ECO:0000313" key="9">
    <source>
        <dbReference type="Proteomes" id="UP001156102"/>
    </source>
</evidence>
<dbReference type="GO" id="GO:0043138">
    <property type="term" value="F:3'-5' DNA helicase activity"/>
    <property type="evidence" value="ECO:0007669"/>
    <property type="project" value="TreeGrafter"/>
</dbReference>
<evidence type="ECO:0000313" key="8">
    <source>
        <dbReference type="EMBL" id="MCP8969478.1"/>
    </source>
</evidence>
<feature type="coiled-coil region" evidence="6">
    <location>
        <begin position="372"/>
        <end position="442"/>
    </location>
</feature>
<keyword evidence="1 5" id="KW-0547">Nucleotide-binding</keyword>
<accession>A0AA42BTH2</accession>
<organism evidence="8 9">
    <name type="scientific">Ectobacillus ponti</name>
    <dbReference type="NCBI Taxonomy" id="2961894"/>
    <lineage>
        <taxon>Bacteria</taxon>
        <taxon>Bacillati</taxon>
        <taxon>Bacillota</taxon>
        <taxon>Bacilli</taxon>
        <taxon>Bacillales</taxon>
        <taxon>Bacillaceae</taxon>
        <taxon>Ectobacillus</taxon>
    </lineage>
</organism>
<evidence type="ECO:0000256" key="6">
    <source>
        <dbReference type="SAM" id="Coils"/>
    </source>
</evidence>
<evidence type="ECO:0000256" key="3">
    <source>
        <dbReference type="ARBA" id="ARBA00022806"/>
    </source>
</evidence>
<evidence type="ECO:0000256" key="5">
    <source>
        <dbReference type="PROSITE-ProRule" id="PRU00560"/>
    </source>
</evidence>
<dbReference type="AlphaFoldDB" id="A0AA42BTH2"/>
<dbReference type="GO" id="GO:0000725">
    <property type="term" value="P:recombinational repair"/>
    <property type="evidence" value="ECO:0007669"/>
    <property type="project" value="TreeGrafter"/>
</dbReference>
<reference evidence="8" key="1">
    <citation type="submission" date="2022-07" db="EMBL/GenBank/DDBJ databases">
        <authorList>
            <person name="Li W.-J."/>
            <person name="Deng Q.-Q."/>
        </authorList>
    </citation>
    <scope>NUCLEOTIDE SEQUENCE</scope>
    <source>
        <strain evidence="8">SYSU M60031</strain>
    </source>
</reference>
<sequence>MSAKQHPDYQQEQAYLQSTRTYIQQVLKEARQSGEEFQENIWEAFANLNSLDSSLGYTSLLTNVQFLEMVKREQKQLERVQNRPYFARVDFQDTTQSRPEPLYIGKVSLYDRYTQKNIIVDWRSPVANVYYDGRIGYVSYEVGDEVIEGDISLKRQYIIEEGELQEIRDIDITTHDDLLQEALSGSAQNRLTDIVSTIQEEQNRIIRADLYRPLIVQGVAGSGKTTIALHRIAYFIYKHAQHFSPQSIMILAPSKLFLTYISEVLPELGVDQVQQKTFLDFVRECVDEKLAFTRMDQDLVPLLSGIKEREEVVAFKGSLQYARMVQQYAKDVEKALVPQEDFKIGSITVMRQERIRKLFLHEYKYLPVYRRMEKLKNVLQNYVRTKKKELEERILERYEVSLEKALAIQNDEKRKEMVTRVMEKKEALLEEFKRECRTAANAYMKKFHKRDIYSYYEEFLTDGAVLRQYGPQLSEELSAELQASRLPKKRSYRAEDAAALLYLQHYLYGTKVEVKTKSVVIDEAQDYTMFEMYALKKVCRTELFTILGDLSQGIHSYRGIGRWEKLQQQLFPQASYMTLEKSYRTTIEIMNLANHVLSSYCEVKVPLAVPVVRHGRLPECRRYETDGELAAFVEDMVRTGKEAKLKSFALLGKTKEECERVVKVLEKYSLLPVQLMTEQQELDHDFLSVIPVHVAKGLEFDCVGIVSYHEAYQPEELDAQLLYVGMTRPLHRLHVYAKEPGAVLLGSVPEGLLSL</sequence>
<dbReference type="GO" id="GO:0016787">
    <property type="term" value="F:hydrolase activity"/>
    <property type="evidence" value="ECO:0007669"/>
    <property type="project" value="UniProtKB-UniRule"/>
</dbReference>
<protein>
    <submittedName>
        <fullName evidence="8">AAA family ATPase</fullName>
    </submittedName>
</protein>
<dbReference type="InterPro" id="IPR000212">
    <property type="entry name" value="DNA_helicase_UvrD/REP"/>
</dbReference>
<keyword evidence="2 5" id="KW-0378">Hydrolase</keyword>
<dbReference type="Pfam" id="PF13538">
    <property type="entry name" value="UvrD_C_2"/>
    <property type="match status" value="1"/>
</dbReference>
<evidence type="ECO:0000259" key="7">
    <source>
        <dbReference type="PROSITE" id="PS51198"/>
    </source>
</evidence>
<evidence type="ECO:0000256" key="4">
    <source>
        <dbReference type="ARBA" id="ARBA00022840"/>
    </source>
</evidence>
<dbReference type="PANTHER" id="PTHR11070:SF17">
    <property type="entry name" value="DNA HELICASE IV"/>
    <property type="match status" value="1"/>
</dbReference>
<dbReference type="Gene3D" id="1.10.10.160">
    <property type="match status" value="1"/>
</dbReference>
<dbReference type="InterPro" id="IPR027785">
    <property type="entry name" value="UvrD-like_helicase_C"/>
</dbReference>
<dbReference type="InterPro" id="IPR013986">
    <property type="entry name" value="DExx_box_DNA_helicase_dom_sf"/>
</dbReference>
<dbReference type="PROSITE" id="PS51198">
    <property type="entry name" value="UVRD_HELICASE_ATP_BIND"/>
    <property type="match status" value="1"/>
</dbReference>
<dbReference type="GO" id="GO:0005829">
    <property type="term" value="C:cytosol"/>
    <property type="evidence" value="ECO:0007669"/>
    <property type="project" value="TreeGrafter"/>
</dbReference>
<dbReference type="GO" id="GO:0005524">
    <property type="term" value="F:ATP binding"/>
    <property type="evidence" value="ECO:0007669"/>
    <property type="project" value="UniProtKB-UniRule"/>
</dbReference>
<dbReference type="GO" id="GO:0003677">
    <property type="term" value="F:DNA binding"/>
    <property type="evidence" value="ECO:0007669"/>
    <property type="project" value="InterPro"/>
</dbReference>
<dbReference type="EMBL" id="JANCLT010000006">
    <property type="protein sequence ID" value="MCP8969478.1"/>
    <property type="molecule type" value="Genomic_DNA"/>
</dbReference>
<keyword evidence="9" id="KW-1185">Reference proteome</keyword>
<keyword evidence="3 5" id="KW-0347">Helicase</keyword>